<protein>
    <recommendedName>
        <fullName evidence="4">TolA protein</fullName>
    </recommendedName>
</protein>
<feature type="compositionally biased region" description="Basic and acidic residues" evidence="1">
    <location>
        <begin position="132"/>
        <end position="154"/>
    </location>
</feature>
<keyword evidence="3" id="KW-1185">Reference proteome</keyword>
<dbReference type="Proteomes" id="UP000666915">
    <property type="component" value="Unassembled WGS sequence"/>
</dbReference>
<accession>A0ABS3RBI5</accession>
<evidence type="ECO:0000313" key="3">
    <source>
        <dbReference type="Proteomes" id="UP000666915"/>
    </source>
</evidence>
<evidence type="ECO:0008006" key="4">
    <source>
        <dbReference type="Google" id="ProtNLM"/>
    </source>
</evidence>
<evidence type="ECO:0000256" key="1">
    <source>
        <dbReference type="SAM" id="MobiDB-lite"/>
    </source>
</evidence>
<dbReference type="EMBL" id="JAGEOK010000034">
    <property type="protein sequence ID" value="MBO2443598.1"/>
    <property type="molecule type" value="Genomic_DNA"/>
</dbReference>
<reference evidence="2 3" key="1">
    <citation type="submission" date="2021-03" db="EMBL/GenBank/DDBJ databases">
        <authorList>
            <person name="Kanchanasin P."/>
            <person name="Saeng-In P."/>
            <person name="Phongsopitanun W."/>
            <person name="Yuki M."/>
            <person name="Kudo T."/>
            <person name="Ohkuma M."/>
            <person name="Tanasupawat S."/>
        </authorList>
    </citation>
    <scope>NUCLEOTIDE SEQUENCE [LARGE SCALE GENOMIC DNA]</scope>
    <source>
        <strain evidence="2 3">L46</strain>
    </source>
</reference>
<dbReference type="RefSeq" id="WP_208271901.1">
    <property type="nucleotide sequence ID" value="NZ_BAAAGM010000029.1"/>
</dbReference>
<proteinExistence type="predicted"/>
<comment type="caution">
    <text evidence="2">The sequence shown here is derived from an EMBL/GenBank/DDBJ whole genome shotgun (WGS) entry which is preliminary data.</text>
</comment>
<feature type="region of interest" description="Disordered" evidence="1">
    <location>
        <begin position="58"/>
        <end position="179"/>
    </location>
</feature>
<name>A0ABS3RBI5_9ACTN</name>
<sequence length="179" mass="19291">MHRSANAKDARRRETAELGPVRTLRGETPRLVPMVAALAEHAGTLKELLDGAVADAHADAETAHAETQAARRATLAETRADEARDEARTARGGHDEKVAAARRAAAEADQARKETGRAEQARLTAEDNTATAERREQHAREAYADAKAAHDEVTGRLTDAEQQNAVLREALQGRGHDTP</sequence>
<feature type="compositionally biased region" description="Basic and acidic residues" evidence="1">
    <location>
        <begin position="1"/>
        <end position="16"/>
    </location>
</feature>
<feature type="region of interest" description="Disordered" evidence="1">
    <location>
        <begin position="1"/>
        <end position="26"/>
    </location>
</feature>
<evidence type="ECO:0000313" key="2">
    <source>
        <dbReference type="EMBL" id="MBO2443598.1"/>
    </source>
</evidence>
<feature type="compositionally biased region" description="Low complexity" evidence="1">
    <location>
        <begin position="65"/>
        <end position="77"/>
    </location>
</feature>
<organism evidence="2 3">
    <name type="scientific">Actinomadura nitritigenes</name>
    <dbReference type="NCBI Taxonomy" id="134602"/>
    <lineage>
        <taxon>Bacteria</taxon>
        <taxon>Bacillati</taxon>
        <taxon>Actinomycetota</taxon>
        <taxon>Actinomycetes</taxon>
        <taxon>Streptosporangiales</taxon>
        <taxon>Thermomonosporaceae</taxon>
        <taxon>Actinomadura</taxon>
    </lineage>
</organism>
<gene>
    <name evidence="2" type="ORF">J4557_39330</name>
</gene>
<feature type="compositionally biased region" description="Basic and acidic residues" evidence="1">
    <location>
        <begin position="78"/>
        <end position="120"/>
    </location>
</feature>